<dbReference type="InterPro" id="IPR007157">
    <property type="entry name" value="PspA_VIPP1"/>
</dbReference>
<dbReference type="RefSeq" id="WP_098078352.1">
    <property type="nucleotide sequence ID" value="NZ_PDEQ01000010.1"/>
</dbReference>
<dbReference type="Proteomes" id="UP000220102">
    <property type="component" value="Unassembled WGS sequence"/>
</dbReference>
<evidence type="ECO:0000256" key="1">
    <source>
        <dbReference type="ARBA" id="ARBA00043985"/>
    </source>
</evidence>
<dbReference type="Pfam" id="PF04012">
    <property type="entry name" value="PspA_IM30"/>
    <property type="match status" value="1"/>
</dbReference>
<comment type="caution">
    <text evidence="4">The sequence shown here is derived from an EMBL/GenBank/DDBJ whole genome shotgun (WGS) entry which is preliminary data.</text>
</comment>
<evidence type="ECO:0000313" key="5">
    <source>
        <dbReference type="Proteomes" id="UP000220102"/>
    </source>
</evidence>
<feature type="coiled-coil region" evidence="2">
    <location>
        <begin position="26"/>
        <end position="149"/>
    </location>
</feature>
<evidence type="ECO:0000313" key="4">
    <source>
        <dbReference type="EMBL" id="PEN11290.1"/>
    </source>
</evidence>
<gene>
    <name evidence="4" type="ORF">CRI94_15990</name>
</gene>
<evidence type="ECO:0008006" key="6">
    <source>
        <dbReference type="Google" id="ProtNLM"/>
    </source>
</evidence>
<comment type="similarity">
    <text evidence="1">Belongs to the PspA/Vipp/IM30 family.</text>
</comment>
<dbReference type="AlphaFoldDB" id="A0A2A8CU57"/>
<evidence type="ECO:0000256" key="2">
    <source>
        <dbReference type="SAM" id="Coils"/>
    </source>
</evidence>
<feature type="region of interest" description="Disordered" evidence="3">
    <location>
        <begin position="218"/>
        <end position="260"/>
    </location>
</feature>
<protein>
    <recommendedName>
        <fullName evidence="6">Phage shock protein A</fullName>
    </recommendedName>
</protein>
<sequence>MSVWSRFTRFIKSIFGGAVSAMENPRLILEQNIRELNDQVPEMNENIATVKANMIMLQKESNKTEKQVKDLTAKIRTAIQSDREDIARKYAMRLESKKAELERTENQLTNAERAYEKALKVKKAFMREKEKKIQEAKDALRQHEQAQWQAEIADTLEQFEVSGLDQTHDEMLNRLNEQTAKNEARMELALDSVDTEAMQIEEDAEELRAAEIVNQFKMEMGMTDQKESAPASEEETIDLPSEEEREEPSKTIGRQRTQSE</sequence>
<dbReference type="OrthoDB" id="5498605at2"/>
<keyword evidence="5" id="KW-1185">Reference proteome</keyword>
<evidence type="ECO:0000256" key="3">
    <source>
        <dbReference type="SAM" id="MobiDB-lite"/>
    </source>
</evidence>
<dbReference type="EMBL" id="PDEQ01000010">
    <property type="protein sequence ID" value="PEN11290.1"/>
    <property type="molecule type" value="Genomic_DNA"/>
</dbReference>
<keyword evidence="2" id="KW-0175">Coiled coil</keyword>
<name>A0A2A8CU57_9BACT</name>
<reference evidence="4 5" key="1">
    <citation type="submission" date="2017-10" db="EMBL/GenBank/DDBJ databases">
        <title>Draft genome of Longibacter Salinarum.</title>
        <authorList>
            <person name="Goh K.M."/>
            <person name="Shamsir M.S."/>
            <person name="Lim S.W."/>
        </authorList>
    </citation>
    <scope>NUCLEOTIDE SEQUENCE [LARGE SCALE GENOMIC DNA]</scope>
    <source>
        <strain evidence="4 5">KCTC 52045</strain>
    </source>
</reference>
<proteinExistence type="inferred from homology"/>
<dbReference type="PANTHER" id="PTHR31088:SF6">
    <property type="entry name" value="PHAGE SHOCK PROTEIN A"/>
    <property type="match status" value="1"/>
</dbReference>
<organism evidence="4 5">
    <name type="scientific">Longibacter salinarum</name>
    <dbReference type="NCBI Taxonomy" id="1850348"/>
    <lineage>
        <taxon>Bacteria</taxon>
        <taxon>Pseudomonadati</taxon>
        <taxon>Rhodothermota</taxon>
        <taxon>Rhodothermia</taxon>
        <taxon>Rhodothermales</taxon>
        <taxon>Salisaetaceae</taxon>
        <taxon>Longibacter</taxon>
    </lineage>
</organism>
<accession>A0A2A8CU57</accession>
<dbReference type="PANTHER" id="PTHR31088">
    <property type="entry name" value="MEMBRANE-ASSOCIATED PROTEIN VIPP1, CHLOROPLASTIC"/>
    <property type="match status" value="1"/>
</dbReference>
<feature type="compositionally biased region" description="Acidic residues" evidence="3">
    <location>
        <begin position="232"/>
        <end position="246"/>
    </location>
</feature>